<reference evidence="8 9" key="1">
    <citation type="submission" date="2016-11" db="EMBL/GenBank/DDBJ databases">
        <authorList>
            <person name="Jaros S."/>
            <person name="Januszkiewicz K."/>
            <person name="Wedrychowicz H."/>
        </authorList>
    </citation>
    <scope>NUCLEOTIDE SEQUENCE [LARGE SCALE GENOMIC DNA]</scope>
    <source>
        <strain evidence="8 9">DSM 19436</strain>
    </source>
</reference>
<dbReference type="NCBIfam" id="TIGR02322">
    <property type="entry name" value="phosphon_PhnN"/>
    <property type="match status" value="1"/>
</dbReference>
<evidence type="ECO:0000256" key="6">
    <source>
        <dbReference type="HAMAP-Rule" id="MF_00836"/>
    </source>
</evidence>
<dbReference type="AlphaFoldDB" id="A0A1M4XIH5"/>
<accession>A0A1M4XIH5</accession>
<proteinExistence type="inferred from homology"/>
<evidence type="ECO:0000313" key="8">
    <source>
        <dbReference type="EMBL" id="SHE93210.1"/>
    </source>
</evidence>
<dbReference type="HAMAP" id="MF_00836">
    <property type="entry name" value="PhnN"/>
    <property type="match status" value="1"/>
</dbReference>
<keyword evidence="8" id="KW-0418">Kinase</keyword>
<protein>
    <recommendedName>
        <fullName evidence="6">Ribose 1,5-bisphosphate phosphokinase PhnN</fullName>
        <ecNumber evidence="6">2.7.4.23</ecNumber>
    </recommendedName>
    <alternativeName>
        <fullName evidence="6">Ribose 1,5-bisphosphokinase</fullName>
    </alternativeName>
</protein>
<dbReference type="EMBL" id="FQUP01000001">
    <property type="protein sequence ID" value="SHE93210.1"/>
    <property type="molecule type" value="Genomic_DNA"/>
</dbReference>
<dbReference type="SMART" id="SM00072">
    <property type="entry name" value="GuKc"/>
    <property type="match status" value="1"/>
</dbReference>
<dbReference type="InterPro" id="IPR008145">
    <property type="entry name" value="GK/Ca_channel_bsu"/>
</dbReference>
<dbReference type="GO" id="GO:0019634">
    <property type="term" value="P:organic phosphonate metabolic process"/>
    <property type="evidence" value="ECO:0007669"/>
    <property type="project" value="UniProtKB-UniRule"/>
</dbReference>
<evidence type="ECO:0000256" key="5">
    <source>
        <dbReference type="ARBA" id="ARBA00022840"/>
    </source>
</evidence>
<sequence length="192" mass="20357">MASGAFIAVVGPSGAGKDTLIAHARSALAGGERFLFARRMVTRPANAFEDHDTIDTASFEAGHASGRFALSWRAHGLGYALPASIAETLAGGTHVVCNLSRAVLPLARSRFDRVVVVEITAPPEVLAARLEGRGRESRAAIEERLAREAAKRFELRPDLIIMNDRPVAETGGRLVAFLSALATENVSETASP</sequence>
<organism evidence="8 9">
    <name type="scientific">Kaistia soli DSM 19436</name>
    <dbReference type="NCBI Taxonomy" id="1122133"/>
    <lineage>
        <taxon>Bacteria</taxon>
        <taxon>Pseudomonadati</taxon>
        <taxon>Pseudomonadota</taxon>
        <taxon>Alphaproteobacteria</taxon>
        <taxon>Hyphomicrobiales</taxon>
        <taxon>Kaistiaceae</taxon>
        <taxon>Kaistia</taxon>
    </lineage>
</organism>
<dbReference type="GO" id="GO:0006015">
    <property type="term" value="P:5-phosphoribose 1-diphosphate biosynthetic process"/>
    <property type="evidence" value="ECO:0007669"/>
    <property type="project" value="UniProtKB-UniRule"/>
</dbReference>
<evidence type="ECO:0000256" key="2">
    <source>
        <dbReference type="ARBA" id="ARBA00005069"/>
    </source>
</evidence>
<comment type="pathway">
    <text evidence="2 6">Metabolic intermediate biosynthesis; 5-phospho-alpha-D-ribose 1-diphosphate biosynthesis; 5-phospho-alpha-D-ribose 1-diphosphate from D-ribose 5-phosphate (route II): step 3/3.</text>
</comment>
<dbReference type="RefSeq" id="WP_073051842.1">
    <property type="nucleotide sequence ID" value="NZ_FQUP01000001.1"/>
</dbReference>
<dbReference type="GO" id="GO:0005524">
    <property type="term" value="F:ATP binding"/>
    <property type="evidence" value="ECO:0007669"/>
    <property type="project" value="UniProtKB-KW"/>
</dbReference>
<dbReference type="Gene3D" id="3.40.50.300">
    <property type="entry name" value="P-loop containing nucleotide triphosphate hydrolases"/>
    <property type="match status" value="1"/>
</dbReference>
<evidence type="ECO:0000259" key="7">
    <source>
        <dbReference type="SMART" id="SM00072"/>
    </source>
</evidence>
<evidence type="ECO:0000256" key="1">
    <source>
        <dbReference type="ARBA" id="ARBA00000373"/>
    </source>
</evidence>
<dbReference type="Proteomes" id="UP000184485">
    <property type="component" value="Unassembled WGS sequence"/>
</dbReference>
<keyword evidence="3 6" id="KW-0808">Transferase</keyword>
<dbReference type="STRING" id="1122133.SAMN02745157_1261"/>
<keyword evidence="5 6" id="KW-0067">ATP-binding</keyword>
<comment type="function">
    <text evidence="6">Catalyzes the phosphorylation of ribose 1,5-bisphosphate to 5-phospho-D-ribosyl alpha-1-diphosphate (PRPP).</text>
</comment>
<feature type="domain" description="Guanylate kinase/L-type calcium channel beta subunit" evidence="7">
    <location>
        <begin position="3"/>
        <end position="182"/>
    </location>
</feature>
<dbReference type="InterPro" id="IPR012699">
    <property type="entry name" value="PhnN"/>
</dbReference>
<keyword evidence="9" id="KW-1185">Reference proteome</keyword>
<comment type="similarity">
    <text evidence="6">Belongs to the ribose 1,5-bisphosphokinase family.</text>
</comment>
<keyword evidence="4 6" id="KW-0547">Nucleotide-binding</keyword>
<evidence type="ECO:0000313" key="9">
    <source>
        <dbReference type="Proteomes" id="UP000184485"/>
    </source>
</evidence>
<gene>
    <name evidence="6" type="primary">phnN</name>
    <name evidence="8" type="ORF">SAMN02745157_1261</name>
</gene>
<dbReference type="GO" id="GO:0033863">
    <property type="term" value="F:ribose 1,5-bisphosphate phosphokinase activity"/>
    <property type="evidence" value="ECO:0007669"/>
    <property type="project" value="UniProtKB-UniRule"/>
</dbReference>
<name>A0A1M4XIH5_9HYPH</name>
<dbReference type="EC" id="2.7.4.23" evidence="6"/>
<dbReference type="InterPro" id="IPR027417">
    <property type="entry name" value="P-loop_NTPase"/>
</dbReference>
<evidence type="ECO:0000256" key="3">
    <source>
        <dbReference type="ARBA" id="ARBA00022679"/>
    </source>
</evidence>
<dbReference type="OrthoDB" id="341217at2"/>
<feature type="binding site" evidence="6">
    <location>
        <begin position="11"/>
        <end position="18"/>
    </location>
    <ligand>
        <name>ATP</name>
        <dbReference type="ChEBI" id="CHEBI:30616"/>
    </ligand>
</feature>
<evidence type="ECO:0000256" key="4">
    <source>
        <dbReference type="ARBA" id="ARBA00022741"/>
    </source>
</evidence>
<dbReference type="UniPathway" id="UPA00087">
    <property type="reaction ID" value="UER00175"/>
</dbReference>
<comment type="catalytic activity">
    <reaction evidence="1 6">
        <text>alpha-D-ribose 1,5-bisphosphate + ATP = 5-phospho-alpha-D-ribose 1-diphosphate + ADP</text>
        <dbReference type="Rhea" id="RHEA:20109"/>
        <dbReference type="ChEBI" id="CHEBI:30616"/>
        <dbReference type="ChEBI" id="CHEBI:58017"/>
        <dbReference type="ChEBI" id="CHEBI:68688"/>
        <dbReference type="ChEBI" id="CHEBI:456216"/>
        <dbReference type="EC" id="2.7.4.23"/>
    </reaction>
</comment>
<dbReference type="SUPFAM" id="SSF52540">
    <property type="entry name" value="P-loop containing nucleoside triphosphate hydrolases"/>
    <property type="match status" value="1"/>
</dbReference>